<reference evidence="2" key="1">
    <citation type="journal article" date="2019" name="Int. J. Syst. Evol. Microbiol.">
        <title>The Global Catalogue of Microorganisms (GCM) 10K type strain sequencing project: providing services to taxonomists for standard genome sequencing and annotation.</title>
        <authorList>
            <consortium name="The Broad Institute Genomics Platform"/>
            <consortium name="The Broad Institute Genome Sequencing Center for Infectious Disease"/>
            <person name="Wu L."/>
            <person name="Ma J."/>
        </authorList>
    </citation>
    <scope>NUCLEOTIDE SEQUENCE [LARGE SCALE GENOMIC DNA]</scope>
    <source>
        <strain evidence="2">CCUG 62974</strain>
    </source>
</reference>
<protein>
    <submittedName>
        <fullName evidence="1">Uncharacterized protein</fullName>
    </submittedName>
</protein>
<dbReference type="Proteomes" id="UP001597024">
    <property type="component" value="Unassembled WGS sequence"/>
</dbReference>
<keyword evidence="2" id="KW-1185">Reference proteome</keyword>
<evidence type="ECO:0000313" key="2">
    <source>
        <dbReference type="Proteomes" id="UP001597024"/>
    </source>
</evidence>
<sequence length="89" mass="9841">MGIDAVTDAAFHLERLRAELLGHSWAADVIGAARHPVLRVHNPAEAEMHDEVVCQDGTFHWAWGGFIGPVVDLAEVTDRIMFVLREVTP</sequence>
<comment type="caution">
    <text evidence="1">The sequence shown here is derived from an EMBL/GenBank/DDBJ whole genome shotgun (WGS) entry which is preliminary data.</text>
</comment>
<name>A0ABW3DL12_9ACTN</name>
<evidence type="ECO:0000313" key="1">
    <source>
        <dbReference type="EMBL" id="MFD0883674.1"/>
    </source>
</evidence>
<accession>A0ABW3DL12</accession>
<gene>
    <name evidence="1" type="ORF">ACFQ08_03760</name>
</gene>
<organism evidence="1 2">
    <name type="scientific">Streptosporangium algeriense</name>
    <dbReference type="NCBI Taxonomy" id="1682748"/>
    <lineage>
        <taxon>Bacteria</taxon>
        <taxon>Bacillati</taxon>
        <taxon>Actinomycetota</taxon>
        <taxon>Actinomycetes</taxon>
        <taxon>Streptosporangiales</taxon>
        <taxon>Streptosporangiaceae</taxon>
        <taxon>Streptosporangium</taxon>
    </lineage>
</organism>
<proteinExistence type="predicted"/>
<dbReference type="EMBL" id="JBHTHX010000061">
    <property type="protein sequence ID" value="MFD0883674.1"/>
    <property type="molecule type" value="Genomic_DNA"/>
</dbReference>